<dbReference type="SUPFAM" id="SSF51430">
    <property type="entry name" value="NAD(P)-linked oxidoreductase"/>
    <property type="match status" value="1"/>
</dbReference>
<sequence length="273" mass="30383">MGKCCDGFNFNWLFRGFGGGCEILCFRSDGHSCNLFCSLWTLGCCCDRCVSICHCDGWNDSACNCCCRSPRYKWHLRVEGKIDQIGISLRDNEPDEGIAVAKLGLVASQQVIFNMFEQPAREKLFPAAVDTGTAIIARVPLDSGSLSGRWAADTYATFKLGSQQHDMFRGARFAETLQRIEALKAEIGPDHGELADVAMRYVLSHAAVSVIIPGMSSIRHVDMNVACSGGSRLPEDLIERLRAHSWVRNYYKRPARSNSCDHPRLELNLRNAR</sequence>
<reference evidence="2" key="1">
    <citation type="journal article" date="2020" name="mSystems">
        <title>Genome- and Community-Level Interaction Insights into Carbon Utilization and Element Cycling Functions of Hydrothermarchaeota in Hydrothermal Sediment.</title>
        <authorList>
            <person name="Zhou Z."/>
            <person name="Liu Y."/>
            <person name="Xu W."/>
            <person name="Pan J."/>
            <person name="Luo Z.H."/>
            <person name="Li M."/>
        </authorList>
    </citation>
    <scope>NUCLEOTIDE SEQUENCE [LARGE SCALE GENOMIC DNA]</scope>
    <source>
        <strain evidence="2">SpSt-243</strain>
    </source>
</reference>
<accession>A0A7C1NXD0</accession>
<dbReference type="Pfam" id="PF00248">
    <property type="entry name" value="Aldo_ket_red"/>
    <property type="match status" value="1"/>
</dbReference>
<dbReference type="AlphaFoldDB" id="A0A7C1NXD0"/>
<evidence type="ECO:0000259" key="1">
    <source>
        <dbReference type="Pfam" id="PF00248"/>
    </source>
</evidence>
<comment type="caution">
    <text evidence="2">The sequence shown here is derived from an EMBL/GenBank/DDBJ whole genome shotgun (WGS) entry which is preliminary data.</text>
</comment>
<dbReference type="InterPro" id="IPR036812">
    <property type="entry name" value="NAD(P)_OxRdtase_dom_sf"/>
</dbReference>
<dbReference type="InterPro" id="IPR023210">
    <property type="entry name" value="NADP_OxRdtase_dom"/>
</dbReference>
<name>A0A7C1NXD0_9HYPH</name>
<gene>
    <name evidence="2" type="ORF">ENP70_05405</name>
</gene>
<dbReference type="Gene3D" id="3.20.20.100">
    <property type="entry name" value="NADP-dependent oxidoreductase domain"/>
    <property type="match status" value="1"/>
</dbReference>
<protein>
    <submittedName>
        <fullName evidence="2">Aldo/keto reductase</fullName>
    </submittedName>
</protein>
<proteinExistence type="predicted"/>
<dbReference type="PANTHER" id="PTHR43312">
    <property type="entry name" value="D-THREO-ALDOSE 1-DEHYDROGENASE"/>
    <property type="match status" value="1"/>
</dbReference>
<evidence type="ECO:0000313" key="2">
    <source>
        <dbReference type="EMBL" id="HEB43133.1"/>
    </source>
</evidence>
<dbReference type="PANTHER" id="PTHR43312:SF1">
    <property type="entry name" value="NADP-DEPENDENT OXIDOREDUCTASE DOMAIN-CONTAINING PROTEIN"/>
    <property type="match status" value="1"/>
</dbReference>
<organism evidence="2">
    <name type="scientific">Agrobacterium albertimagni</name>
    <dbReference type="NCBI Taxonomy" id="147266"/>
    <lineage>
        <taxon>Bacteria</taxon>
        <taxon>Pseudomonadati</taxon>
        <taxon>Pseudomonadota</taxon>
        <taxon>Alphaproteobacteria</taxon>
        <taxon>Hyphomicrobiales</taxon>
        <taxon>Rhizobiaceae</taxon>
        <taxon>Rhizobium/Agrobacterium group</taxon>
        <taxon>Agrobacterium</taxon>
    </lineage>
</organism>
<feature type="domain" description="NADP-dependent oxidoreductase" evidence="1">
    <location>
        <begin position="76"/>
        <end position="244"/>
    </location>
</feature>
<dbReference type="InterPro" id="IPR053135">
    <property type="entry name" value="AKR2_Oxidoreductase"/>
</dbReference>
<dbReference type="EMBL" id="DSKI01000288">
    <property type="protein sequence ID" value="HEB43133.1"/>
    <property type="molecule type" value="Genomic_DNA"/>
</dbReference>